<dbReference type="GO" id="GO:0008380">
    <property type="term" value="P:RNA splicing"/>
    <property type="evidence" value="ECO:0007669"/>
    <property type="project" value="UniProtKB-ARBA"/>
</dbReference>
<evidence type="ECO:0000256" key="7">
    <source>
        <dbReference type="SAM" id="MobiDB-lite"/>
    </source>
</evidence>
<dbReference type="CDD" id="cd12239">
    <property type="entry name" value="RRM2_RBM40_like"/>
    <property type="match status" value="1"/>
</dbReference>
<dbReference type="InterPro" id="IPR000504">
    <property type="entry name" value="RRM_dom"/>
</dbReference>
<dbReference type="SMART" id="SM00360">
    <property type="entry name" value="RRM"/>
    <property type="match status" value="2"/>
</dbReference>
<dbReference type="GO" id="GO:0005634">
    <property type="term" value="C:nucleus"/>
    <property type="evidence" value="ECO:0007669"/>
    <property type="project" value="UniProtKB-SubCell"/>
</dbReference>
<accession>A0ABD3V7P8</accession>
<evidence type="ECO:0000256" key="4">
    <source>
        <dbReference type="ARBA" id="ARBA00022884"/>
    </source>
</evidence>
<dbReference type="PANTHER" id="PTHR16105:SF0">
    <property type="entry name" value="RNA-BINDING REGION-CONTAINING PROTEIN 3"/>
    <property type="match status" value="1"/>
</dbReference>
<dbReference type="EMBL" id="JBJQND010000013">
    <property type="protein sequence ID" value="KAL3856588.1"/>
    <property type="molecule type" value="Genomic_DNA"/>
</dbReference>
<comment type="caution">
    <text evidence="9">The sequence shown here is derived from an EMBL/GenBank/DDBJ whole genome shotgun (WGS) entry which is preliminary data.</text>
</comment>
<dbReference type="PANTHER" id="PTHR16105">
    <property type="entry name" value="RNA-BINDING REGION-CONTAINING PROTEIN 3"/>
    <property type="match status" value="1"/>
</dbReference>
<evidence type="ECO:0000256" key="5">
    <source>
        <dbReference type="ARBA" id="ARBA00023242"/>
    </source>
</evidence>
<dbReference type="PROSITE" id="PS50102">
    <property type="entry name" value="RRM"/>
    <property type="match status" value="1"/>
</dbReference>
<evidence type="ECO:0000256" key="6">
    <source>
        <dbReference type="PROSITE-ProRule" id="PRU00176"/>
    </source>
</evidence>
<dbReference type="Proteomes" id="UP001634394">
    <property type="component" value="Unassembled WGS sequence"/>
</dbReference>
<keyword evidence="3" id="KW-0677">Repeat</keyword>
<protein>
    <recommendedName>
        <fullName evidence="2">RNA-binding region-containing protein 3</fullName>
    </recommendedName>
</protein>
<organism evidence="9 10">
    <name type="scientific">Sinanodonta woodiana</name>
    <name type="common">Chinese pond mussel</name>
    <name type="synonym">Anodonta woodiana</name>
    <dbReference type="NCBI Taxonomy" id="1069815"/>
    <lineage>
        <taxon>Eukaryota</taxon>
        <taxon>Metazoa</taxon>
        <taxon>Spiralia</taxon>
        <taxon>Lophotrochozoa</taxon>
        <taxon>Mollusca</taxon>
        <taxon>Bivalvia</taxon>
        <taxon>Autobranchia</taxon>
        <taxon>Heteroconchia</taxon>
        <taxon>Palaeoheterodonta</taxon>
        <taxon>Unionida</taxon>
        <taxon>Unionoidea</taxon>
        <taxon>Unionidae</taxon>
        <taxon>Unioninae</taxon>
        <taxon>Sinanodonta</taxon>
    </lineage>
</organism>
<dbReference type="InterPro" id="IPR035979">
    <property type="entry name" value="RBD_domain_sf"/>
</dbReference>
<dbReference type="FunFam" id="3.30.70.330:FF:000207">
    <property type="entry name" value="RNA-binding region (RNP1, RRM)-containing 3"/>
    <property type="match status" value="1"/>
</dbReference>
<dbReference type="InterPro" id="IPR034147">
    <property type="entry name" value="RBM40_RRM1"/>
</dbReference>
<dbReference type="InterPro" id="IPR045164">
    <property type="entry name" value="RBM41/RNPC3"/>
</dbReference>
<evidence type="ECO:0000256" key="3">
    <source>
        <dbReference type="ARBA" id="ARBA00022737"/>
    </source>
</evidence>
<keyword evidence="10" id="KW-1185">Reference proteome</keyword>
<evidence type="ECO:0000313" key="10">
    <source>
        <dbReference type="Proteomes" id="UP001634394"/>
    </source>
</evidence>
<feature type="compositionally biased region" description="Basic and acidic residues" evidence="7">
    <location>
        <begin position="99"/>
        <end position="117"/>
    </location>
</feature>
<proteinExistence type="predicted"/>
<comment type="subcellular location">
    <subcellularLocation>
        <location evidence="1">Nucleus</location>
    </subcellularLocation>
</comment>
<dbReference type="Gene3D" id="3.30.70.330">
    <property type="match status" value="2"/>
</dbReference>
<sequence length="479" mass="54581">MEDKEACTLVVRHLPADLTPAEKEELLCHFGATHIRVMGTKGPMKHMAFAKFNGHEAAILALSRIHQLEILGHRLVAEFATVSQDKYWPSELKERVVADVKKKEKEDKTEKNKEQTKPHPSLTVEETLKKWGVEYPRNPNLTYLYPPPTVNILTNIANALASYPKFYVQVLHLMNKMNLPAPFGPVTTTPPIATELDEMLRAPDHIQTEEMEYSSSEESEIGSDTDIQRPAKEFPLLKRKTRHKSVVPRKVLRLLQPPDIYKGPMEPVLKPEEVFEGTAAPLHKKIQLKVPLGTHYEQESHIFRDKDNAAERRSENVQVESIGFGKMEPIEKPHVEDIAQVADISYKVDPKKFVSKEDLKKGRVTEKEMKNLAVFKGYESGEATSRLYIKNLNKKTTEQDLVNVFGSYVDWNKEIDTMMFDIRLMKEGRMKGQAFITMPSEDAAKKALRNTNGFVLNSKPMVVQFARSAKVKDPVEKKT</sequence>
<keyword evidence="4 6" id="KW-0694">RNA-binding</keyword>
<dbReference type="CDD" id="cd12238">
    <property type="entry name" value="RRM1_RBM40_like"/>
    <property type="match status" value="1"/>
</dbReference>
<dbReference type="Pfam" id="PF00076">
    <property type="entry name" value="RRM_1"/>
    <property type="match status" value="1"/>
</dbReference>
<evidence type="ECO:0000256" key="2">
    <source>
        <dbReference type="ARBA" id="ARBA00020364"/>
    </source>
</evidence>
<evidence type="ECO:0000259" key="8">
    <source>
        <dbReference type="PROSITE" id="PS50102"/>
    </source>
</evidence>
<dbReference type="Gene3D" id="6.10.250.610">
    <property type="match status" value="1"/>
</dbReference>
<gene>
    <name evidence="9" type="ORF">ACJMK2_011323</name>
</gene>
<keyword evidence="5" id="KW-0539">Nucleus</keyword>
<feature type="region of interest" description="Disordered" evidence="7">
    <location>
        <begin position="99"/>
        <end position="119"/>
    </location>
</feature>
<evidence type="ECO:0000313" key="9">
    <source>
        <dbReference type="EMBL" id="KAL3856588.1"/>
    </source>
</evidence>
<evidence type="ECO:0000256" key="1">
    <source>
        <dbReference type="ARBA" id="ARBA00004123"/>
    </source>
</evidence>
<name>A0ABD3V7P8_SINWO</name>
<dbReference type="GO" id="GO:0003723">
    <property type="term" value="F:RNA binding"/>
    <property type="evidence" value="ECO:0007669"/>
    <property type="project" value="UniProtKB-UniRule"/>
</dbReference>
<feature type="domain" description="RRM" evidence="8">
    <location>
        <begin position="385"/>
        <end position="468"/>
    </location>
</feature>
<dbReference type="SUPFAM" id="SSF54928">
    <property type="entry name" value="RNA-binding domain, RBD"/>
    <property type="match status" value="2"/>
</dbReference>
<dbReference type="AlphaFoldDB" id="A0ABD3V7P8"/>
<reference evidence="9 10" key="1">
    <citation type="submission" date="2024-11" db="EMBL/GenBank/DDBJ databases">
        <title>Chromosome-level genome assembly of the freshwater bivalve Anodonta woodiana.</title>
        <authorList>
            <person name="Chen X."/>
        </authorList>
    </citation>
    <scope>NUCLEOTIDE SEQUENCE [LARGE SCALE GENOMIC DNA]</scope>
    <source>
        <strain evidence="9">MN2024</strain>
        <tissue evidence="9">Gills</tissue>
    </source>
</reference>
<dbReference type="InterPro" id="IPR012677">
    <property type="entry name" value="Nucleotide-bd_a/b_plait_sf"/>
</dbReference>